<dbReference type="EMBL" id="CP017839">
    <property type="protein sequence ID" value="APA96622.1"/>
    <property type="molecule type" value="Genomic_DNA"/>
</dbReference>
<dbReference type="Proteomes" id="UP000037179">
    <property type="component" value="Unassembled WGS sequence"/>
</dbReference>
<evidence type="ECO:0000313" key="5">
    <source>
        <dbReference type="Proteomes" id="UP000180166"/>
    </source>
</evidence>
<sequence>MTAPENAPRSRVPEPALVRAGLVFGTGVAAYFIGHNVDTSWIEAVMTIYGVLSPMVAGLLIRPAVSPFKKPPAAEE</sequence>
<reference evidence="2 5" key="3">
    <citation type="submission" date="2016-10" db="EMBL/GenBank/DDBJ databases">
        <title>Genome sequence of Nocardia seriolae strain EM150506, isolated from Anguila japonica.</title>
        <authorList>
            <person name="Han H.-J."/>
        </authorList>
    </citation>
    <scope>NUCLEOTIDE SEQUENCE [LARGE SCALE GENOMIC DNA]</scope>
    <source>
        <strain evidence="2 5">EM150506</strain>
    </source>
</reference>
<evidence type="ECO:0000313" key="2">
    <source>
        <dbReference type="EMBL" id="APA96622.1"/>
    </source>
</evidence>
<keyword evidence="1" id="KW-0812">Transmembrane</keyword>
<gene>
    <name evidence="2" type="ORF">NS506_02559</name>
    <name evidence="3" type="ORF">NSK11_contig00265-0002</name>
</gene>
<dbReference type="KEGG" id="nsr:NS506_02559"/>
<evidence type="ECO:0000313" key="3">
    <source>
        <dbReference type="EMBL" id="GAP33425.1"/>
    </source>
</evidence>
<keyword evidence="4" id="KW-1185">Reference proteome</keyword>
<feature type="transmembrane region" description="Helical" evidence="1">
    <location>
        <begin position="40"/>
        <end position="61"/>
    </location>
</feature>
<dbReference type="RefSeq" id="WP_052087111.1">
    <property type="nucleotide sequence ID" value="NZ_AP017900.1"/>
</dbReference>
<evidence type="ECO:0000313" key="4">
    <source>
        <dbReference type="Proteomes" id="UP000037179"/>
    </source>
</evidence>
<reference evidence="4" key="1">
    <citation type="submission" date="2015-07" db="EMBL/GenBank/DDBJ databases">
        <title>Nocardia seriolae U-1 whole genome shotgun sequence.</title>
        <authorList>
            <person name="Imajoh M."/>
            <person name="Fukumoto Y."/>
            <person name="Sukeda M."/>
            <person name="Yamane J."/>
            <person name="Yamasaki K."/>
            <person name="Shimizu M."/>
            <person name="Ohnishi K."/>
            <person name="Oshima S."/>
        </authorList>
    </citation>
    <scope>NUCLEOTIDE SEQUENCE [LARGE SCALE GENOMIC DNA]</scope>
    <source>
        <strain evidence="4">U-1</strain>
    </source>
</reference>
<dbReference type="GeneID" id="93373297"/>
<protein>
    <submittedName>
        <fullName evidence="3">Uncharacterized protein</fullName>
    </submittedName>
</protein>
<name>A0A0B8NRR6_9NOCA</name>
<accession>A0A0B8NRR6</accession>
<proteinExistence type="predicted"/>
<dbReference type="OrthoDB" id="4559817at2"/>
<dbReference type="Proteomes" id="UP000180166">
    <property type="component" value="Chromosome"/>
</dbReference>
<feature type="transmembrane region" description="Helical" evidence="1">
    <location>
        <begin position="16"/>
        <end position="34"/>
    </location>
</feature>
<keyword evidence="1" id="KW-0472">Membrane</keyword>
<keyword evidence="1" id="KW-1133">Transmembrane helix</keyword>
<dbReference type="AlphaFoldDB" id="A0A0B8NRR6"/>
<dbReference type="EMBL" id="BBYQ01000265">
    <property type="protein sequence ID" value="GAP33425.1"/>
    <property type="molecule type" value="Genomic_DNA"/>
</dbReference>
<evidence type="ECO:0000256" key="1">
    <source>
        <dbReference type="SAM" id="Phobius"/>
    </source>
</evidence>
<reference evidence="3 4" key="2">
    <citation type="journal article" date="2016" name="Genome Announc.">
        <title>Draft Genome Sequence of Erythromycin- and Oxytetracycline-Sensitive Nocardia seriolae Strain U-1 (NBRC 110359).</title>
        <authorList>
            <person name="Imajoh M."/>
            <person name="Sukeda M."/>
            <person name="Shimizu M."/>
            <person name="Yamane J."/>
            <person name="Ohnishi K."/>
            <person name="Oshima S."/>
        </authorList>
    </citation>
    <scope>NUCLEOTIDE SEQUENCE [LARGE SCALE GENOMIC DNA]</scope>
    <source>
        <strain evidence="3 4">U-1</strain>
    </source>
</reference>
<organism evidence="3 4">
    <name type="scientific">Nocardia seriolae</name>
    <dbReference type="NCBI Taxonomy" id="37332"/>
    <lineage>
        <taxon>Bacteria</taxon>
        <taxon>Bacillati</taxon>
        <taxon>Actinomycetota</taxon>
        <taxon>Actinomycetes</taxon>
        <taxon>Mycobacteriales</taxon>
        <taxon>Nocardiaceae</taxon>
        <taxon>Nocardia</taxon>
    </lineage>
</organism>